<dbReference type="Proteomes" id="UP000017805">
    <property type="component" value="Chromosome"/>
</dbReference>
<proteinExistence type="predicted"/>
<reference evidence="1 2" key="1">
    <citation type="submission" date="2013-07" db="EMBL/GenBank/DDBJ databases">
        <title>Complete genome sequence of Bacillus infantis NRRL B-14911 that has potential to induce cardiac disease by antigenic mimicry.</title>
        <authorList>
            <person name="Massilamany C."/>
            <person name="Smith T.P.L."/>
            <person name="Loy J.D."/>
            <person name="Barletta R."/>
            <person name="Reddy J."/>
        </authorList>
    </citation>
    <scope>NUCLEOTIDE SEQUENCE [LARGE SCALE GENOMIC DNA]</scope>
    <source>
        <strain evidence="1 2">NRRL B-14911</strain>
    </source>
</reference>
<evidence type="ECO:0000313" key="1">
    <source>
        <dbReference type="EMBL" id="AGX03899.1"/>
    </source>
</evidence>
<dbReference type="KEGG" id="bif:N288_09895"/>
<keyword evidence="2" id="KW-1185">Reference proteome</keyword>
<dbReference type="EMBL" id="CP006643">
    <property type="protein sequence ID" value="AGX03899.1"/>
    <property type="molecule type" value="Genomic_DNA"/>
</dbReference>
<name>U5L7T4_9BACI</name>
<dbReference type="STRING" id="1367477.N288_09895"/>
<dbReference type="HOGENOM" id="CLU_3040432_0_0_9"/>
<dbReference type="PATRIC" id="fig|1367477.3.peg.1920"/>
<accession>U5L7T4</accession>
<organism evidence="1 2">
    <name type="scientific">Bacillus infantis NRRL B-14911</name>
    <dbReference type="NCBI Taxonomy" id="1367477"/>
    <lineage>
        <taxon>Bacteria</taxon>
        <taxon>Bacillati</taxon>
        <taxon>Bacillota</taxon>
        <taxon>Bacilli</taxon>
        <taxon>Bacillales</taxon>
        <taxon>Bacillaceae</taxon>
        <taxon>Bacillus</taxon>
    </lineage>
</organism>
<dbReference type="AlphaFoldDB" id="U5L7T4"/>
<sequence length="54" mass="6181">MKIAGFPAPCAIRLRESRLAKSQIKTYQPVTLEACRMRARQTLPHGAGRFRFSY</sequence>
<evidence type="ECO:0000313" key="2">
    <source>
        <dbReference type="Proteomes" id="UP000017805"/>
    </source>
</evidence>
<gene>
    <name evidence="1" type="ORF">N288_09895</name>
</gene>
<protein>
    <submittedName>
        <fullName evidence="1">Uncharacterized protein</fullName>
    </submittedName>
</protein>